<name>A0AAW7XCR3_9GAMM</name>
<accession>A0AAW7XCR3</accession>
<evidence type="ECO:0000313" key="1">
    <source>
        <dbReference type="EMBL" id="MDO6425244.1"/>
    </source>
</evidence>
<comment type="caution">
    <text evidence="1">The sequence shown here is derived from an EMBL/GenBank/DDBJ whole genome shotgun (WGS) entry which is preliminary data.</text>
</comment>
<dbReference type="EMBL" id="JAUOPB010000482">
    <property type="protein sequence ID" value="MDO6425244.1"/>
    <property type="molecule type" value="Genomic_DNA"/>
</dbReference>
<gene>
    <name evidence="1" type="ORF">Q4521_22400</name>
</gene>
<dbReference type="AlphaFoldDB" id="A0AAW7XCR3"/>
<reference evidence="1" key="1">
    <citation type="submission" date="2023-07" db="EMBL/GenBank/DDBJ databases">
        <title>Genome content predicts the carbon catabolic preferences of heterotrophic bacteria.</title>
        <authorList>
            <person name="Gralka M."/>
        </authorList>
    </citation>
    <scope>NUCLEOTIDE SEQUENCE</scope>
    <source>
        <strain evidence="1">I3M17_2</strain>
    </source>
</reference>
<feature type="non-terminal residue" evidence="1">
    <location>
        <position position="1"/>
    </location>
</feature>
<sequence>LVYKKMSDLRYQLESDQYGGVVCEVPTHFYVIHLFIIDPLKLKNLQQTTKKDINHAPTLKFLFVSLHQSKDHEN</sequence>
<organism evidence="1 2">
    <name type="scientific">Saccharophagus degradans</name>
    <dbReference type="NCBI Taxonomy" id="86304"/>
    <lineage>
        <taxon>Bacteria</taxon>
        <taxon>Pseudomonadati</taxon>
        <taxon>Pseudomonadota</taxon>
        <taxon>Gammaproteobacteria</taxon>
        <taxon>Cellvibrionales</taxon>
        <taxon>Cellvibrionaceae</taxon>
        <taxon>Saccharophagus</taxon>
    </lineage>
</organism>
<evidence type="ECO:0000313" key="2">
    <source>
        <dbReference type="Proteomes" id="UP001169760"/>
    </source>
</evidence>
<dbReference type="Proteomes" id="UP001169760">
    <property type="component" value="Unassembled WGS sequence"/>
</dbReference>
<dbReference type="RefSeq" id="WP_303494709.1">
    <property type="nucleotide sequence ID" value="NZ_JAUOPB010000482.1"/>
</dbReference>
<protein>
    <submittedName>
        <fullName evidence="1">Uncharacterized protein</fullName>
    </submittedName>
</protein>
<proteinExistence type="predicted"/>